<dbReference type="AntiFam" id="ANF00011">
    <property type="entry name" value="tRNA translation"/>
</dbReference>
<dbReference type="EMBL" id="UINC01049945">
    <property type="protein sequence ID" value="SVB62316.1"/>
    <property type="molecule type" value="Genomic_DNA"/>
</dbReference>
<evidence type="ECO:0000313" key="2">
    <source>
        <dbReference type="EMBL" id="SVB62316.1"/>
    </source>
</evidence>
<protein>
    <submittedName>
        <fullName evidence="2">Uncharacterized protein</fullName>
    </submittedName>
</protein>
<accession>A0A382FGV9</accession>
<gene>
    <name evidence="2" type="ORF">METZ01_LOCUS215170</name>
</gene>
<feature type="non-terminal residue" evidence="2">
    <location>
        <position position="1"/>
    </location>
</feature>
<keyword evidence="1" id="KW-0472">Membrane</keyword>
<name>A0A382FGV9_9ZZZZ</name>
<sequence length="64" mass="7262">VPKKWSQRTGLNRRPAVYETAALPLSYVGISQFCSILSKFFSITFRIYKKASVDIDPTPLDLLI</sequence>
<dbReference type="AlphaFoldDB" id="A0A382FGV9"/>
<feature type="transmembrane region" description="Helical" evidence="1">
    <location>
        <begin position="20"/>
        <end position="41"/>
    </location>
</feature>
<organism evidence="2">
    <name type="scientific">marine metagenome</name>
    <dbReference type="NCBI Taxonomy" id="408172"/>
    <lineage>
        <taxon>unclassified sequences</taxon>
        <taxon>metagenomes</taxon>
        <taxon>ecological metagenomes</taxon>
    </lineage>
</organism>
<keyword evidence="1" id="KW-1133">Transmembrane helix</keyword>
<evidence type="ECO:0000256" key="1">
    <source>
        <dbReference type="SAM" id="Phobius"/>
    </source>
</evidence>
<proteinExistence type="predicted"/>
<reference evidence="2" key="1">
    <citation type="submission" date="2018-05" db="EMBL/GenBank/DDBJ databases">
        <authorList>
            <person name="Lanie J.A."/>
            <person name="Ng W.-L."/>
            <person name="Kazmierczak K.M."/>
            <person name="Andrzejewski T.M."/>
            <person name="Davidsen T.M."/>
            <person name="Wayne K.J."/>
            <person name="Tettelin H."/>
            <person name="Glass J.I."/>
            <person name="Rusch D."/>
            <person name="Podicherti R."/>
            <person name="Tsui H.-C.T."/>
            <person name="Winkler M.E."/>
        </authorList>
    </citation>
    <scope>NUCLEOTIDE SEQUENCE</scope>
</reference>
<keyword evidence="1" id="KW-0812">Transmembrane</keyword>